<dbReference type="AlphaFoldDB" id="A0A835U1V3"/>
<accession>A0A835U1V3</accession>
<dbReference type="EMBL" id="JADCNL010000585">
    <property type="protein sequence ID" value="KAG0446364.1"/>
    <property type="molecule type" value="Genomic_DNA"/>
</dbReference>
<dbReference type="OrthoDB" id="908989at2759"/>
<protein>
    <submittedName>
        <fullName evidence="3">Uncharacterized protein</fullName>
    </submittedName>
</protein>
<evidence type="ECO:0000256" key="1">
    <source>
        <dbReference type="SAM" id="Phobius"/>
    </source>
</evidence>
<dbReference type="EMBL" id="JADCNM010000586">
    <property type="protein sequence ID" value="KAG0446356.1"/>
    <property type="molecule type" value="Genomic_DNA"/>
</dbReference>
<evidence type="ECO:0000313" key="2">
    <source>
        <dbReference type="EMBL" id="KAG0446356.1"/>
    </source>
</evidence>
<sequence>MAGAVVVCAWRSMGLQLCLLGIGIDALSSLYNAEIKVAVGGVWQSLVVYINLACYCVFGLLGFLSVMDSLGVCVLVFQVVQARGTSEAMGGEEFFVS</sequence>
<evidence type="ECO:0000313" key="4">
    <source>
        <dbReference type="Proteomes" id="UP000636800"/>
    </source>
</evidence>
<name>A0A835U1V3_VANPL</name>
<feature type="transmembrane region" description="Helical" evidence="1">
    <location>
        <begin position="46"/>
        <end position="77"/>
    </location>
</feature>
<comment type="caution">
    <text evidence="3">The sequence shown here is derived from an EMBL/GenBank/DDBJ whole genome shotgun (WGS) entry which is preliminary data.</text>
</comment>
<reference evidence="4 5" key="1">
    <citation type="journal article" date="2020" name="Nat. Food">
        <title>A phased Vanilla planifolia genome enables genetic improvement of flavour and production.</title>
        <authorList>
            <person name="Hasing T."/>
            <person name="Tang H."/>
            <person name="Brym M."/>
            <person name="Khazi F."/>
            <person name="Huang T."/>
            <person name="Chambers A.H."/>
        </authorList>
    </citation>
    <scope>NUCLEOTIDE SEQUENCE [LARGE SCALE GENOMIC DNA]</scope>
    <source>
        <tissue evidence="3">Leaf</tissue>
    </source>
</reference>
<keyword evidence="1" id="KW-1133">Transmembrane helix</keyword>
<keyword evidence="1" id="KW-0812">Transmembrane</keyword>
<gene>
    <name evidence="3" type="ORF">HPP92_028866</name>
    <name evidence="2" type="ORF">HPP92_028877</name>
</gene>
<dbReference type="Proteomes" id="UP000636800">
    <property type="component" value="Unassembled WGS sequence"/>
</dbReference>
<evidence type="ECO:0000313" key="5">
    <source>
        <dbReference type="Proteomes" id="UP000639772"/>
    </source>
</evidence>
<organism evidence="3 4">
    <name type="scientific">Vanilla planifolia</name>
    <name type="common">Vanilla</name>
    <dbReference type="NCBI Taxonomy" id="51239"/>
    <lineage>
        <taxon>Eukaryota</taxon>
        <taxon>Viridiplantae</taxon>
        <taxon>Streptophyta</taxon>
        <taxon>Embryophyta</taxon>
        <taxon>Tracheophyta</taxon>
        <taxon>Spermatophyta</taxon>
        <taxon>Magnoliopsida</taxon>
        <taxon>Liliopsida</taxon>
        <taxon>Asparagales</taxon>
        <taxon>Orchidaceae</taxon>
        <taxon>Vanilloideae</taxon>
        <taxon>Vanilleae</taxon>
        <taxon>Vanilla</taxon>
    </lineage>
</organism>
<evidence type="ECO:0000313" key="3">
    <source>
        <dbReference type="EMBL" id="KAG0446364.1"/>
    </source>
</evidence>
<keyword evidence="4" id="KW-1185">Reference proteome</keyword>
<dbReference type="Proteomes" id="UP000639772">
    <property type="component" value="Unassembled WGS sequence"/>
</dbReference>
<keyword evidence="1" id="KW-0472">Membrane</keyword>
<proteinExistence type="predicted"/>